<evidence type="ECO:0000256" key="4">
    <source>
        <dbReference type="ARBA" id="ARBA00050776"/>
    </source>
</evidence>
<gene>
    <name evidence="7" type="ORF">AXX12_00800</name>
</gene>
<dbReference type="EMBL" id="LSGP01000001">
    <property type="protein sequence ID" value="KYZ78295.1"/>
    <property type="molecule type" value="Genomic_DNA"/>
</dbReference>
<dbReference type="InterPro" id="IPR015422">
    <property type="entry name" value="PyrdxlP-dep_Trfase_small"/>
</dbReference>
<dbReference type="PROSITE" id="PS00595">
    <property type="entry name" value="AA_TRANSFER_CLASS_5"/>
    <property type="match status" value="1"/>
</dbReference>
<reference evidence="7 8" key="1">
    <citation type="submission" date="2016-02" db="EMBL/GenBank/DDBJ databases">
        <title>Anaerosporomusa subterraneum gen. nov., sp. nov., a spore-forming obligate anaerobe isolated from saprolite.</title>
        <authorList>
            <person name="Choi J.K."/>
            <person name="Shah M."/>
            <person name="Yee N."/>
        </authorList>
    </citation>
    <scope>NUCLEOTIDE SEQUENCE [LARGE SCALE GENOMIC DNA]</scope>
    <source>
        <strain evidence="7 8">RU4</strain>
    </source>
</reference>
<feature type="domain" description="Aminotransferase class V" evidence="6">
    <location>
        <begin position="33"/>
        <end position="421"/>
    </location>
</feature>
<protein>
    <submittedName>
        <fullName evidence="7">Class V aminotransferase</fullName>
    </submittedName>
</protein>
<dbReference type="Gene3D" id="3.40.640.10">
    <property type="entry name" value="Type I PLP-dependent aspartate aminotransferase-like (Major domain)"/>
    <property type="match status" value="1"/>
</dbReference>
<name>A0A154BWN5_ANASB</name>
<dbReference type="Proteomes" id="UP000076268">
    <property type="component" value="Unassembled WGS sequence"/>
</dbReference>
<evidence type="ECO:0000256" key="2">
    <source>
        <dbReference type="ARBA" id="ARBA00010447"/>
    </source>
</evidence>
<organism evidence="7 8">
    <name type="scientific">Anaerosporomusa subterranea</name>
    <dbReference type="NCBI Taxonomy" id="1794912"/>
    <lineage>
        <taxon>Bacteria</taxon>
        <taxon>Bacillati</taxon>
        <taxon>Bacillota</taxon>
        <taxon>Negativicutes</taxon>
        <taxon>Acetonemataceae</taxon>
        <taxon>Anaerosporomusa</taxon>
    </lineage>
</organism>
<dbReference type="SUPFAM" id="SSF53383">
    <property type="entry name" value="PLP-dependent transferases"/>
    <property type="match status" value="1"/>
</dbReference>
<dbReference type="OrthoDB" id="9804366at2"/>
<dbReference type="Pfam" id="PF00266">
    <property type="entry name" value="Aminotran_5"/>
    <property type="match status" value="1"/>
</dbReference>
<sequence length="457" mass="50001">MNEVTFSSYLRSLVVGANTQVPVASGGYVIATNFDNAATTPPFCAVMDEIIAFAPWYSSVHRGKGYKSIVTSDIYEQARQTVKQFVCAGANDTAVFTKSTTESINLLANVLANDGGEKLILATDMEHLANDLPWRRHFKVDYACLDAFGRLSLKNVEDKLQQHKGKVALVAVTGASNVTGYINPVHSIARLAHKHGAKIFVDGAQLVPHMPFCMSKGQATECIDFLAFSAHKMYAPFGAGVLIGNSEDLLQAEPLLWGGGAVDLTSQQFIEWDAPPGRYEAGTPNVMGVVALVAAIRTLEANDLEMIHQYESSLISTVIAGLTDISGIRLYSVPTCDDERVSLISFTMEGIDHGLLAQALSQEAGIAVRNGLFCAHPYVEKLLKISDEELKYYHTHDDASVPGLVRISLGLYNTRQEVELFLRTVRRIAADPAFYAKKYQASMRNDRCCNSWQSDFC</sequence>
<dbReference type="PANTHER" id="PTHR43586">
    <property type="entry name" value="CYSTEINE DESULFURASE"/>
    <property type="match status" value="1"/>
</dbReference>
<evidence type="ECO:0000256" key="1">
    <source>
        <dbReference type="ARBA" id="ARBA00001933"/>
    </source>
</evidence>
<dbReference type="GO" id="GO:0008483">
    <property type="term" value="F:transaminase activity"/>
    <property type="evidence" value="ECO:0007669"/>
    <property type="project" value="UniProtKB-KW"/>
</dbReference>
<dbReference type="AlphaFoldDB" id="A0A154BWN5"/>
<dbReference type="InterPro" id="IPR015421">
    <property type="entry name" value="PyrdxlP-dep_Trfase_major"/>
</dbReference>
<dbReference type="STRING" id="1794912.AXX12_00800"/>
<comment type="cofactor">
    <cofactor evidence="1 5">
        <name>pyridoxal 5'-phosphate</name>
        <dbReference type="ChEBI" id="CHEBI:597326"/>
    </cofactor>
</comment>
<evidence type="ECO:0000256" key="3">
    <source>
        <dbReference type="ARBA" id="ARBA00022898"/>
    </source>
</evidence>
<dbReference type="InterPro" id="IPR020578">
    <property type="entry name" value="Aminotrans_V_PyrdxlP_BS"/>
</dbReference>
<comment type="catalytic activity">
    <reaction evidence="4">
        <text>(sulfur carrier)-H + L-cysteine = (sulfur carrier)-SH + L-alanine</text>
        <dbReference type="Rhea" id="RHEA:43892"/>
        <dbReference type="Rhea" id="RHEA-COMP:14737"/>
        <dbReference type="Rhea" id="RHEA-COMP:14739"/>
        <dbReference type="ChEBI" id="CHEBI:29917"/>
        <dbReference type="ChEBI" id="CHEBI:35235"/>
        <dbReference type="ChEBI" id="CHEBI:57972"/>
        <dbReference type="ChEBI" id="CHEBI:64428"/>
        <dbReference type="EC" id="2.8.1.7"/>
    </reaction>
</comment>
<evidence type="ECO:0000256" key="5">
    <source>
        <dbReference type="RuleBase" id="RU004504"/>
    </source>
</evidence>
<dbReference type="InterPro" id="IPR000192">
    <property type="entry name" value="Aminotrans_V_dom"/>
</dbReference>
<keyword evidence="3" id="KW-0663">Pyridoxal phosphate</keyword>
<dbReference type="PANTHER" id="PTHR43586:SF8">
    <property type="entry name" value="CYSTEINE DESULFURASE 1, CHLOROPLASTIC"/>
    <property type="match status" value="1"/>
</dbReference>
<keyword evidence="7" id="KW-0808">Transferase</keyword>
<dbReference type="InterPro" id="IPR015424">
    <property type="entry name" value="PyrdxlP-dep_Trfase"/>
</dbReference>
<evidence type="ECO:0000313" key="7">
    <source>
        <dbReference type="EMBL" id="KYZ78295.1"/>
    </source>
</evidence>
<dbReference type="Gene3D" id="3.90.1150.10">
    <property type="entry name" value="Aspartate Aminotransferase, domain 1"/>
    <property type="match status" value="1"/>
</dbReference>
<evidence type="ECO:0000313" key="8">
    <source>
        <dbReference type="Proteomes" id="UP000076268"/>
    </source>
</evidence>
<comment type="caution">
    <text evidence="7">The sequence shown here is derived from an EMBL/GenBank/DDBJ whole genome shotgun (WGS) entry which is preliminary data.</text>
</comment>
<proteinExistence type="inferred from homology"/>
<keyword evidence="7" id="KW-0032">Aminotransferase</keyword>
<keyword evidence="8" id="KW-1185">Reference proteome</keyword>
<dbReference type="GO" id="GO:0031071">
    <property type="term" value="F:cysteine desulfurase activity"/>
    <property type="evidence" value="ECO:0007669"/>
    <property type="project" value="UniProtKB-EC"/>
</dbReference>
<accession>A0A154BWN5</accession>
<evidence type="ECO:0000259" key="6">
    <source>
        <dbReference type="Pfam" id="PF00266"/>
    </source>
</evidence>
<comment type="similarity">
    <text evidence="2">Belongs to the class-V pyridoxal-phosphate-dependent aminotransferase family. Csd subfamily.</text>
</comment>